<name>A0ABS9X1F0_9GAMM</name>
<dbReference type="PANTHER" id="PTHR30535:SF34">
    <property type="entry name" value="MOLYBDATE-BINDING PROTEIN MOLA"/>
    <property type="match status" value="1"/>
</dbReference>
<dbReference type="RefSeq" id="WP_242286535.1">
    <property type="nucleotide sequence ID" value="NZ_JAKKSL010000002.1"/>
</dbReference>
<evidence type="ECO:0000313" key="5">
    <source>
        <dbReference type="Proteomes" id="UP001139646"/>
    </source>
</evidence>
<dbReference type="InterPro" id="IPR054828">
    <property type="entry name" value="Vit_B12_bind_prot"/>
</dbReference>
<evidence type="ECO:0000259" key="3">
    <source>
        <dbReference type="PROSITE" id="PS50983"/>
    </source>
</evidence>
<dbReference type="Gene3D" id="3.40.50.1980">
    <property type="entry name" value="Nitrogenase molybdenum iron protein domain"/>
    <property type="match status" value="2"/>
</dbReference>
<dbReference type="SUPFAM" id="SSF53807">
    <property type="entry name" value="Helical backbone' metal receptor"/>
    <property type="match status" value="1"/>
</dbReference>
<dbReference type="Pfam" id="PF01497">
    <property type="entry name" value="Peripla_BP_2"/>
    <property type="match status" value="1"/>
</dbReference>
<feature type="chain" id="PRO_5047410352" evidence="2">
    <location>
        <begin position="23"/>
        <end position="275"/>
    </location>
</feature>
<dbReference type="NCBIfam" id="NF038402">
    <property type="entry name" value="TroA_like"/>
    <property type="match status" value="1"/>
</dbReference>
<dbReference type="InterPro" id="IPR050902">
    <property type="entry name" value="ABC_Transporter_SBP"/>
</dbReference>
<dbReference type="CDD" id="cd01144">
    <property type="entry name" value="BtuF"/>
    <property type="match status" value="1"/>
</dbReference>
<dbReference type="Proteomes" id="UP001139646">
    <property type="component" value="Unassembled WGS sequence"/>
</dbReference>
<keyword evidence="5" id="KW-1185">Reference proteome</keyword>
<evidence type="ECO:0000256" key="2">
    <source>
        <dbReference type="SAM" id="SignalP"/>
    </source>
</evidence>
<dbReference type="InterPro" id="IPR002491">
    <property type="entry name" value="ABC_transptr_periplasmic_BD"/>
</dbReference>
<dbReference type="PROSITE" id="PS50983">
    <property type="entry name" value="FE_B12_PBP"/>
    <property type="match status" value="1"/>
</dbReference>
<protein>
    <submittedName>
        <fullName evidence="4">Cobalamin-binding protein</fullName>
    </submittedName>
</protein>
<comment type="caution">
    <text evidence="4">The sequence shown here is derived from an EMBL/GenBank/DDBJ whole genome shotgun (WGS) entry which is preliminary data.</text>
</comment>
<keyword evidence="1 2" id="KW-0732">Signal</keyword>
<feature type="signal peptide" evidence="2">
    <location>
        <begin position="1"/>
        <end position="22"/>
    </location>
</feature>
<sequence length="275" mass="31301">MKKIIQICTLVSLLLACFSSVAKEQRIVALAPHIVEMLFDIGLGENIVGTVEYADYPEAALTIPRVGGYHGIQIEKLLALKPDLVIVWQSGNKTSDIEQMEKMGLNIIYSLPHNIEDVASELRHLGKAIGHEAQAEVVANSYTKKLEKLRQDHVNTKPMKVFYQLWPEPMRTINKETIINQMIEVCQGQNVFASNPTPYPQIGIENVIVAQPEIIIYPDEKSAIELPIIDWRKWPEIPAVKHNRFIHVNADLLHRFSTRMLEGIEDMCEKIDEFR</sequence>
<gene>
    <name evidence="4" type="ORF">L3081_12640</name>
</gene>
<proteinExistence type="predicted"/>
<reference evidence="4" key="1">
    <citation type="submission" date="2022-01" db="EMBL/GenBank/DDBJ databases">
        <title>Colwellia maritima, isolated from seawater.</title>
        <authorList>
            <person name="Kristyanto S."/>
            <person name="Jung J."/>
            <person name="Jeon C.O."/>
        </authorList>
    </citation>
    <scope>NUCLEOTIDE SEQUENCE</scope>
    <source>
        <strain evidence="4">MSW7</strain>
    </source>
</reference>
<evidence type="ECO:0000313" key="4">
    <source>
        <dbReference type="EMBL" id="MCI2284077.1"/>
    </source>
</evidence>
<evidence type="ECO:0000256" key="1">
    <source>
        <dbReference type="ARBA" id="ARBA00022729"/>
    </source>
</evidence>
<organism evidence="4 5">
    <name type="scientific">Colwellia maritima</name>
    <dbReference type="NCBI Taxonomy" id="2912588"/>
    <lineage>
        <taxon>Bacteria</taxon>
        <taxon>Pseudomonadati</taxon>
        <taxon>Pseudomonadota</taxon>
        <taxon>Gammaproteobacteria</taxon>
        <taxon>Alteromonadales</taxon>
        <taxon>Colwelliaceae</taxon>
        <taxon>Colwellia</taxon>
    </lineage>
</organism>
<feature type="domain" description="Fe/B12 periplasmic-binding" evidence="3">
    <location>
        <begin position="26"/>
        <end position="275"/>
    </location>
</feature>
<dbReference type="EMBL" id="JAKKSL010000002">
    <property type="protein sequence ID" value="MCI2284077.1"/>
    <property type="molecule type" value="Genomic_DNA"/>
</dbReference>
<dbReference type="PANTHER" id="PTHR30535">
    <property type="entry name" value="VITAMIN B12-BINDING PROTEIN"/>
    <property type="match status" value="1"/>
</dbReference>
<accession>A0ABS9X1F0</accession>
<dbReference type="PROSITE" id="PS51257">
    <property type="entry name" value="PROKAR_LIPOPROTEIN"/>
    <property type="match status" value="1"/>
</dbReference>